<evidence type="ECO:0000313" key="2">
    <source>
        <dbReference type="EMBL" id="PSN62300.1"/>
    </source>
</evidence>
<feature type="region of interest" description="Disordered" evidence="1">
    <location>
        <begin position="1"/>
        <end position="54"/>
    </location>
</feature>
<protein>
    <submittedName>
        <fullName evidence="2">Uncharacterized protein</fullName>
    </submittedName>
</protein>
<feature type="region of interest" description="Disordered" evidence="1">
    <location>
        <begin position="121"/>
        <end position="146"/>
    </location>
</feature>
<proteinExistence type="predicted"/>
<gene>
    <name evidence="2" type="ORF">BS50DRAFT_142132</name>
</gene>
<dbReference type="Proteomes" id="UP000240883">
    <property type="component" value="Unassembled WGS sequence"/>
</dbReference>
<organism evidence="2 3">
    <name type="scientific">Corynespora cassiicola Philippines</name>
    <dbReference type="NCBI Taxonomy" id="1448308"/>
    <lineage>
        <taxon>Eukaryota</taxon>
        <taxon>Fungi</taxon>
        <taxon>Dikarya</taxon>
        <taxon>Ascomycota</taxon>
        <taxon>Pezizomycotina</taxon>
        <taxon>Dothideomycetes</taxon>
        <taxon>Pleosporomycetidae</taxon>
        <taxon>Pleosporales</taxon>
        <taxon>Corynesporascaceae</taxon>
        <taxon>Corynespora</taxon>
    </lineage>
</organism>
<accession>A0A2T2NAA5</accession>
<dbReference type="EMBL" id="KZ678142">
    <property type="protein sequence ID" value="PSN62300.1"/>
    <property type="molecule type" value="Genomic_DNA"/>
</dbReference>
<name>A0A2T2NAA5_CORCC</name>
<sequence length="190" mass="20596">MRQTYHHVSGCPADNNAASMPTEPVLGGQRCAAGPDMRGTKNRCQPPSSDPAVPQRMDLVRAARRPTQNTQWRDYVCTCLRVSEISSERGDGGKGRARRFWSLAACRGDGQRQVVGIMSPTRLGTRTGPAPSHRSSDGPPEWAAGSTTCISQGSKGELSSRTSQTARRVSRLGRHCIFCEFCAPYWCAAA</sequence>
<evidence type="ECO:0000313" key="3">
    <source>
        <dbReference type="Proteomes" id="UP000240883"/>
    </source>
</evidence>
<evidence type="ECO:0000256" key="1">
    <source>
        <dbReference type="SAM" id="MobiDB-lite"/>
    </source>
</evidence>
<dbReference type="AlphaFoldDB" id="A0A2T2NAA5"/>
<keyword evidence="3" id="KW-1185">Reference proteome</keyword>
<reference evidence="2 3" key="1">
    <citation type="journal article" date="2018" name="Front. Microbiol.">
        <title>Genome-Wide Analysis of Corynespora cassiicola Leaf Fall Disease Putative Effectors.</title>
        <authorList>
            <person name="Lopez D."/>
            <person name="Ribeiro S."/>
            <person name="Label P."/>
            <person name="Fumanal B."/>
            <person name="Venisse J.S."/>
            <person name="Kohler A."/>
            <person name="de Oliveira R.R."/>
            <person name="Labutti K."/>
            <person name="Lipzen A."/>
            <person name="Lail K."/>
            <person name="Bauer D."/>
            <person name="Ohm R.A."/>
            <person name="Barry K.W."/>
            <person name="Spatafora J."/>
            <person name="Grigoriev I.V."/>
            <person name="Martin F.M."/>
            <person name="Pujade-Renaud V."/>
        </authorList>
    </citation>
    <scope>NUCLEOTIDE SEQUENCE [LARGE SCALE GENOMIC DNA]</scope>
    <source>
        <strain evidence="2 3">Philippines</strain>
    </source>
</reference>